<organism evidence="2">
    <name type="scientific">Lotharella oceanica</name>
    <dbReference type="NCBI Taxonomy" id="641309"/>
    <lineage>
        <taxon>Eukaryota</taxon>
        <taxon>Sar</taxon>
        <taxon>Rhizaria</taxon>
        <taxon>Cercozoa</taxon>
        <taxon>Chlorarachniophyceae</taxon>
        <taxon>Lotharella</taxon>
    </lineage>
</organism>
<accession>A0A7S2TTZ7</accession>
<dbReference type="EMBL" id="HBHP01018837">
    <property type="protein sequence ID" value="CAD9767440.1"/>
    <property type="molecule type" value="Transcribed_RNA"/>
</dbReference>
<reference evidence="2" key="1">
    <citation type="submission" date="2021-01" db="EMBL/GenBank/DDBJ databases">
        <authorList>
            <person name="Corre E."/>
            <person name="Pelletier E."/>
            <person name="Niang G."/>
            <person name="Scheremetjew M."/>
            <person name="Finn R."/>
            <person name="Kale V."/>
            <person name="Holt S."/>
            <person name="Cochrane G."/>
            <person name="Meng A."/>
            <person name="Brown T."/>
            <person name="Cohen L."/>
        </authorList>
    </citation>
    <scope>NUCLEOTIDE SEQUENCE</scope>
    <source>
        <strain evidence="2">CCMP622</strain>
    </source>
</reference>
<dbReference type="SUPFAM" id="SSF89919">
    <property type="entry name" value="Ribosome-binding factor A, RbfA"/>
    <property type="match status" value="1"/>
</dbReference>
<dbReference type="AlphaFoldDB" id="A0A7S2TTZ7"/>
<gene>
    <name evidence="2" type="ORF">LSP00402_LOCUS11704</name>
</gene>
<dbReference type="InterPro" id="IPR023799">
    <property type="entry name" value="RbfA_dom_sf"/>
</dbReference>
<dbReference type="Gene3D" id="3.30.300.20">
    <property type="match status" value="1"/>
</dbReference>
<protein>
    <submittedName>
        <fullName evidence="2">Uncharacterized protein</fullName>
    </submittedName>
</protein>
<dbReference type="InterPro" id="IPR015946">
    <property type="entry name" value="KH_dom-like_a/b"/>
</dbReference>
<name>A0A7S2TTZ7_9EUKA</name>
<feature type="region of interest" description="Disordered" evidence="1">
    <location>
        <begin position="113"/>
        <end position="156"/>
    </location>
</feature>
<proteinExistence type="predicted"/>
<sequence length="335" mass="38159">MASSFTRVLGKCCSAPFTLGRVQVRHMSRKRRKPKRVLQRMQKADDEFARDLRIFAEEVEKDPEFQAFKKAMDEKLGDTGPIPVNEAAMHESRSHPSALYDRIAKTGRIIPVSVDEEEKGPTVTSDENKPKNDTSSSTVFKSREHERELVIQSRRRSREGTDFGSILEEYFSSHRAGDIRVHPKGSKKSFGLNAVCIDVVNVATVSKSMYVVTWYISDLMQEMADVGGMLTQADDESAFRDYLKSDHYDKDALIEAVSQALKKSIGRIRFHVGKVAQMRKIPELRFKAYNVEDHMERISIAEQIRRLPKGELDPKVKGFTGKDDPLEWKLVSSKF</sequence>
<evidence type="ECO:0000256" key="1">
    <source>
        <dbReference type="SAM" id="MobiDB-lite"/>
    </source>
</evidence>
<evidence type="ECO:0000313" key="2">
    <source>
        <dbReference type="EMBL" id="CAD9767440.1"/>
    </source>
</evidence>